<dbReference type="RefSeq" id="WP_344896547.1">
    <property type="nucleotide sequence ID" value="NZ_BAAAWD010000009.1"/>
</dbReference>
<dbReference type="PANTHER" id="PTHR43668">
    <property type="entry name" value="ALLANTOINASE"/>
    <property type="match status" value="1"/>
</dbReference>
<dbReference type="EC" id="3.5.2.5" evidence="5"/>
<proteinExistence type="inferred from homology"/>
<gene>
    <name evidence="10" type="primary">allB</name>
    <name evidence="10" type="ORF">GCM10017559_37270</name>
</gene>
<evidence type="ECO:0000256" key="7">
    <source>
        <dbReference type="ARBA" id="ARBA00022801"/>
    </source>
</evidence>
<keyword evidence="6" id="KW-0479">Metal-binding</keyword>
<dbReference type="InterPro" id="IPR032466">
    <property type="entry name" value="Metal_Hydrolase"/>
</dbReference>
<comment type="subunit">
    <text evidence="4">Homotetramer.</text>
</comment>
<dbReference type="InterPro" id="IPR050138">
    <property type="entry name" value="DHOase/Allantoinase_Hydrolase"/>
</dbReference>
<comment type="pathway">
    <text evidence="2">Nitrogen metabolism; (S)-allantoin degradation; allantoate from (S)-allantoin: step 1/1.</text>
</comment>
<evidence type="ECO:0000259" key="9">
    <source>
        <dbReference type="Pfam" id="PF01979"/>
    </source>
</evidence>
<comment type="caution">
    <text evidence="10">The sequence shown here is derived from an EMBL/GenBank/DDBJ whole genome shotgun (WGS) entry which is preliminary data.</text>
</comment>
<dbReference type="PANTHER" id="PTHR43668:SF2">
    <property type="entry name" value="ALLANTOINASE"/>
    <property type="match status" value="1"/>
</dbReference>
<protein>
    <recommendedName>
        <fullName evidence="5">allantoinase</fullName>
        <ecNumber evidence="5">3.5.2.5</ecNumber>
    </recommendedName>
</protein>
<keyword evidence="11" id="KW-1185">Reference proteome</keyword>
<dbReference type="InterPro" id="IPR006680">
    <property type="entry name" value="Amidohydro-rel"/>
</dbReference>
<dbReference type="Proteomes" id="UP001499930">
    <property type="component" value="Unassembled WGS sequence"/>
</dbReference>
<evidence type="ECO:0000256" key="4">
    <source>
        <dbReference type="ARBA" id="ARBA00011881"/>
    </source>
</evidence>
<dbReference type="SUPFAM" id="SSF51338">
    <property type="entry name" value="Composite domain of metallo-dependent hydrolases"/>
    <property type="match status" value="1"/>
</dbReference>
<name>A0ABP6KMX3_9ACTN</name>
<evidence type="ECO:0000256" key="6">
    <source>
        <dbReference type="ARBA" id="ARBA00022723"/>
    </source>
</evidence>
<accession>A0ABP6KMX3</accession>
<dbReference type="NCBIfam" id="TIGR03178">
    <property type="entry name" value="allantoinase"/>
    <property type="match status" value="1"/>
</dbReference>
<comment type="similarity">
    <text evidence="3">Belongs to the metallo-dependent hydrolases superfamily. Allantoinase family.</text>
</comment>
<dbReference type="InterPro" id="IPR011059">
    <property type="entry name" value="Metal-dep_hydrolase_composite"/>
</dbReference>
<keyword evidence="7" id="KW-0378">Hydrolase</keyword>
<evidence type="ECO:0000256" key="3">
    <source>
        <dbReference type="ARBA" id="ARBA00010368"/>
    </source>
</evidence>
<dbReference type="InterPro" id="IPR017593">
    <property type="entry name" value="Allantoinase"/>
</dbReference>
<dbReference type="SUPFAM" id="SSF51556">
    <property type="entry name" value="Metallo-dependent hydrolases"/>
    <property type="match status" value="1"/>
</dbReference>
<feature type="domain" description="Amidohydrolase-related" evidence="9">
    <location>
        <begin position="71"/>
        <end position="440"/>
    </location>
</feature>
<evidence type="ECO:0000256" key="8">
    <source>
        <dbReference type="ARBA" id="ARBA00022833"/>
    </source>
</evidence>
<sequence>MSAGADQRPDLVIRSRRAVLPSGEGPATVAVRDGRIVAVHPHDTGHDTGRDADPYAGLDVAERVDLGDVALLPGLVDTHVHVNEPGRTHWEGFATATRAAAAGGVTTIVDMPLNSLPPTVNADALAVKRRAAAGQCAVDVAFWGGAIPGNIGELRALHEAGVRGFKCFLSPSGVEEFPPLDTAGLRAAMEEIASFDGLLIVHAEDPALLADPSGPGYAEFLGSRPGEAERRAVERVAELAGETGVRAHILHVSSALCLEPLARAVREGVRLSAETCPHYLTLTAEEVPEGATRFKCCPPIRSAANRDELWRGLADGVLGCVVSDHSPSTPDLKVPDFAAAWGGISSLQVGLTAVWTEAARRGHGLDDVVRWMAGNPAALAGLRGKGAIAVGGDADLVAFDADAVHTVDAAALHHRNPVTPYHGRTLRGEVRTTWLRGREVGKEPRGTLL</sequence>
<organism evidence="10 11">
    <name type="scientific">Streptosporangium longisporum</name>
    <dbReference type="NCBI Taxonomy" id="46187"/>
    <lineage>
        <taxon>Bacteria</taxon>
        <taxon>Bacillati</taxon>
        <taxon>Actinomycetota</taxon>
        <taxon>Actinomycetes</taxon>
        <taxon>Streptosporangiales</taxon>
        <taxon>Streptosporangiaceae</taxon>
        <taxon>Streptosporangium</taxon>
    </lineage>
</organism>
<evidence type="ECO:0000256" key="1">
    <source>
        <dbReference type="ARBA" id="ARBA00001947"/>
    </source>
</evidence>
<evidence type="ECO:0000313" key="11">
    <source>
        <dbReference type="Proteomes" id="UP001499930"/>
    </source>
</evidence>
<evidence type="ECO:0000256" key="2">
    <source>
        <dbReference type="ARBA" id="ARBA00004968"/>
    </source>
</evidence>
<reference evidence="11" key="1">
    <citation type="journal article" date="2019" name="Int. J. Syst. Evol. Microbiol.">
        <title>The Global Catalogue of Microorganisms (GCM) 10K type strain sequencing project: providing services to taxonomists for standard genome sequencing and annotation.</title>
        <authorList>
            <consortium name="The Broad Institute Genomics Platform"/>
            <consortium name="The Broad Institute Genome Sequencing Center for Infectious Disease"/>
            <person name="Wu L."/>
            <person name="Ma J."/>
        </authorList>
    </citation>
    <scope>NUCLEOTIDE SEQUENCE [LARGE SCALE GENOMIC DNA]</scope>
    <source>
        <strain evidence="11">JCM 3106</strain>
    </source>
</reference>
<dbReference type="Pfam" id="PF01979">
    <property type="entry name" value="Amidohydro_1"/>
    <property type="match status" value="1"/>
</dbReference>
<dbReference type="Gene3D" id="3.20.20.140">
    <property type="entry name" value="Metal-dependent hydrolases"/>
    <property type="match status" value="1"/>
</dbReference>
<evidence type="ECO:0000256" key="5">
    <source>
        <dbReference type="ARBA" id="ARBA00012863"/>
    </source>
</evidence>
<evidence type="ECO:0000313" key="10">
    <source>
        <dbReference type="EMBL" id="GAA3011181.1"/>
    </source>
</evidence>
<dbReference type="EMBL" id="BAAAWD010000009">
    <property type="protein sequence ID" value="GAA3011181.1"/>
    <property type="molecule type" value="Genomic_DNA"/>
</dbReference>
<keyword evidence="8" id="KW-0862">Zinc</keyword>
<comment type="cofactor">
    <cofactor evidence="1">
        <name>Zn(2+)</name>
        <dbReference type="ChEBI" id="CHEBI:29105"/>
    </cofactor>
</comment>